<organism evidence="2 3">
    <name type="scientific">Shouchella clausii</name>
    <name type="common">Alkalihalobacillus clausii</name>
    <dbReference type="NCBI Taxonomy" id="79880"/>
    <lineage>
        <taxon>Bacteria</taxon>
        <taxon>Bacillati</taxon>
        <taxon>Bacillota</taxon>
        <taxon>Bacilli</taxon>
        <taxon>Bacillales</taxon>
        <taxon>Bacillaceae</taxon>
        <taxon>Shouchella</taxon>
    </lineage>
</organism>
<protein>
    <submittedName>
        <fullName evidence="2">MBL fold metallo-hydrolase</fullName>
    </submittedName>
</protein>
<sequence length="285" mass="31869">MDIVDWNHTAPNTIKLPMTSATSGLMQKVTEKLFCLTTQIVNVCFIGDPTKAHGWVLIDTGMPGKSDMITEALMKQFGESNPPSAILLTHGHFDHVGGAFDLAQNWDVPIYIHPDELPYVTGEKAYPKPDATVEGGLVAKLSRFFPNEPIQLDDYVKPLPDKLDFDGLENEWTWLHVPGHSPGQVAFFRERDKALLSADAIITVKQDELFDVITQNQQIQGPPRYWTTDWTAAHRSVQKLRSLDPAVLVPGHGLPLFGQELRDSLAVLDQQFERIAVPDYGKYVQ</sequence>
<evidence type="ECO:0000313" key="3">
    <source>
        <dbReference type="Proteomes" id="UP000216207"/>
    </source>
</evidence>
<name>A0A268P0W8_SHOCL</name>
<dbReference type="CDD" id="cd07721">
    <property type="entry name" value="yflN-like_MBL-fold"/>
    <property type="match status" value="1"/>
</dbReference>
<dbReference type="PANTHER" id="PTHR42951">
    <property type="entry name" value="METALLO-BETA-LACTAMASE DOMAIN-CONTAINING"/>
    <property type="match status" value="1"/>
</dbReference>
<comment type="caution">
    <text evidence="2">The sequence shown here is derived from an EMBL/GenBank/DDBJ whole genome shotgun (WGS) entry which is preliminary data.</text>
</comment>
<dbReference type="InterPro" id="IPR036866">
    <property type="entry name" value="RibonucZ/Hydroxyglut_hydro"/>
</dbReference>
<accession>A0A268P0W8</accession>
<dbReference type="EMBL" id="NPCC01000009">
    <property type="protein sequence ID" value="PAE89394.1"/>
    <property type="molecule type" value="Genomic_DNA"/>
</dbReference>
<dbReference type="Pfam" id="PF00753">
    <property type="entry name" value="Lactamase_B"/>
    <property type="match status" value="1"/>
</dbReference>
<dbReference type="Gene3D" id="3.60.15.10">
    <property type="entry name" value="Ribonuclease Z/Hydroxyacylglutathione hydrolase-like"/>
    <property type="match status" value="1"/>
</dbReference>
<dbReference type="InterPro" id="IPR001279">
    <property type="entry name" value="Metallo-B-lactamas"/>
</dbReference>
<dbReference type="AlphaFoldDB" id="A0A268P0W8"/>
<reference evidence="2 3" key="1">
    <citation type="submission" date="2017-07" db="EMBL/GenBank/DDBJ databases">
        <title>Isolation and whole genome analysis of endospore-forming bacteria from heroin.</title>
        <authorList>
            <person name="Kalinowski J."/>
            <person name="Ahrens B."/>
            <person name="Al-Dilaimi A."/>
            <person name="Winkler A."/>
            <person name="Wibberg D."/>
            <person name="Schleenbecker U."/>
            <person name="Ruckert C."/>
            <person name="Wolfel R."/>
            <person name="Grass G."/>
        </authorList>
    </citation>
    <scope>NUCLEOTIDE SEQUENCE [LARGE SCALE GENOMIC DNA]</scope>
    <source>
        <strain evidence="2 3">7539</strain>
    </source>
</reference>
<keyword evidence="2" id="KW-0378">Hydrolase</keyword>
<dbReference type="SUPFAM" id="SSF56281">
    <property type="entry name" value="Metallo-hydrolase/oxidoreductase"/>
    <property type="match status" value="1"/>
</dbReference>
<evidence type="ECO:0000313" key="2">
    <source>
        <dbReference type="EMBL" id="PAE89394.1"/>
    </source>
</evidence>
<gene>
    <name evidence="2" type="ORF">CHH72_08890</name>
</gene>
<dbReference type="RefSeq" id="WP_095326439.1">
    <property type="nucleotide sequence ID" value="NZ_NPCC01000009.1"/>
</dbReference>
<proteinExistence type="predicted"/>
<dbReference type="SMART" id="SM00849">
    <property type="entry name" value="Lactamase_B"/>
    <property type="match status" value="1"/>
</dbReference>
<feature type="domain" description="Metallo-beta-lactamase" evidence="1">
    <location>
        <begin position="40"/>
        <end position="252"/>
    </location>
</feature>
<dbReference type="GO" id="GO:0016787">
    <property type="term" value="F:hydrolase activity"/>
    <property type="evidence" value="ECO:0007669"/>
    <property type="project" value="UniProtKB-KW"/>
</dbReference>
<dbReference type="Proteomes" id="UP000216207">
    <property type="component" value="Unassembled WGS sequence"/>
</dbReference>
<dbReference type="InterPro" id="IPR050855">
    <property type="entry name" value="NDM-1-like"/>
</dbReference>
<dbReference type="PANTHER" id="PTHR42951:SF17">
    <property type="entry name" value="METALLO-BETA-LACTAMASE DOMAIN-CONTAINING PROTEIN"/>
    <property type="match status" value="1"/>
</dbReference>
<evidence type="ECO:0000259" key="1">
    <source>
        <dbReference type="SMART" id="SM00849"/>
    </source>
</evidence>